<dbReference type="OrthoDB" id="3015819at2759"/>
<keyword evidence="1" id="KW-0472">Membrane</keyword>
<gene>
    <name evidence="2" type="ORF">K493DRAFT_246645</name>
</gene>
<protein>
    <submittedName>
        <fullName evidence="2">Uncharacterized protein</fullName>
    </submittedName>
</protein>
<dbReference type="Proteomes" id="UP000193498">
    <property type="component" value="Unassembled WGS sequence"/>
</dbReference>
<reference evidence="2 3" key="1">
    <citation type="submission" date="2016-07" db="EMBL/GenBank/DDBJ databases">
        <title>Pervasive Adenine N6-methylation of Active Genes in Fungi.</title>
        <authorList>
            <consortium name="DOE Joint Genome Institute"/>
            <person name="Mondo S.J."/>
            <person name="Dannebaum R.O."/>
            <person name="Kuo R.C."/>
            <person name="Labutti K."/>
            <person name="Haridas S."/>
            <person name="Kuo A."/>
            <person name="Salamov A."/>
            <person name="Ahrendt S.R."/>
            <person name="Lipzen A."/>
            <person name="Sullivan W."/>
            <person name="Andreopoulos W.B."/>
            <person name="Clum A."/>
            <person name="Lindquist E."/>
            <person name="Daum C."/>
            <person name="Ramamoorthy G.K."/>
            <person name="Gryganskyi A."/>
            <person name="Culley D."/>
            <person name="Magnuson J.K."/>
            <person name="James T.Y."/>
            <person name="O'Malley M.A."/>
            <person name="Stajich J.E."/>
            <person name="Spatafora J.W."/>
            <person name="Visel A."/>
            <person name="Grigoriev I.V."/>
        </authorList>
    </citation>
    <scope>NUCLEOTIDE SEQUENCE [LARGE SCALE GENOMIC DNA]</scope>
    <source>
        <strain evidence="2 3">CBS 931.73</strain>
    </source>
</reference>
<sequence length="77" mass="8470">LVVQPQSIGVASSSQGYINCNGILGLCPIDLNPGTLFAPKISEYKLVQYITVIGIQIICIHIYFYILCILMLQSSEH</sequence>
<name>A0A1Y1WRC0_9FUNG</name>
<organism evidence="2 3">
    <name type="scientific">Basidiobolus meristosporus CBS 931.73</name>
    <dbReference type="NCBI Taxonomy" id="1314790"/>
    <lineage>
        <taxon>Eukaryota</taxon>
        <taxon>Fungi</taxon>
        <taxon>Fungi incertae sedis</taxon>
        <taxon>Zoopagomycota</taxon>
        <taxon>Entomophthoromycotina</taxon>
        <taxon>Basidiobolomycetes</taxon>
        <taxon>Basidiobolales</taxon>
        <taxon>Basidiobolaceae</taxon>
        <taxon>Basidiobolus</taxon>
    </lineage>
</organism>
<keyword evidence="1" id="KW-1133">Transmembrane helix</keyword>
<proteinExistence type="predicted"/>
<feature type="non-terminal residue" evidence="2">
    <location>
        <position position="1"/>
    </location>
</feature>
<dbReference type="AlphaFoldDB" id="A0A1Y1WRC0"/>
<comment type="caution">
    <text evidence="2">The sequence shown here is derived from an EMBL/GenBank/DDBJ whole genome shotgun (WGS) entry which is preliminary data.</text>
</comment>
<evidence type="ECO:0000256" key="1">
    <source>
        <dbReference type="SAM" id="Phobius"/>
    </source>
</evidence>
<evidence type="ECO:0000313" key="2">
    <source>
        <dbReference type="EMBL" id="ORX76093.1"/>
    </source>
</evidence>
<accession>A0A1Y1WRC0</accession>
<dbReference type="EMBL" id="MCFE01000965">
    <property type="protein sequence ID" value="ORX76093.1"/>
    <property type="molecule type" value="Genomic_DNA"/>
</dbReference>
<feature type="transmembrane region" description="Helical" evidence="1">
    <location>
        <begin position="46"/>
        <end position="72"/>
    </location>
</feature>
<keyword evidence="3" id="KW-1185">Reference proteome</keyword>
<keyword evidence="1" id="KW-0812">Transmembrane</keyword>
<evidence type="ECO:0000313" key="3">
    <source>
        <dbReference type="Proteomes" id="UP000193498"/>
    </source>
</evidence>
<dbReference type="InParanoid" id="A0A1Y1WRC0"/>